<organism evidence="2 3">
    <name type="scientific">Rhizobium sullae</name>
    <name type="common">Rhizobium hedysari</name>
    <dbReference type="NCBI Taxonomy" id="50338"/>
    <lineage>
        <taxon>Bacteria</taxon>
        <taxon>Pseudomonadati</taxon>
        <taxon>Pseudomonadota</taxon>
        <taxon>Alphaproteobacteria</taxon>
        <taxon>Hyphomicrobiales</taxon>
        <taxon>Rhizobiaceae</taxon>
        <taxon>Rhizobium/Agrobacterium group</taxon>
        <taxon>Rhizobium</taxon>
    </lineage>
</organism>
<sequence length="62" mass="6284">MAIALLAEGGYATGMDLVAPNVWSESRKVCQSSGAGCGAARRKTPRSSAASVGQARLEAMEG</sequence>
<evidence type="ECO:0000313" key="3">
    <source>
        <dbReference type="Proteomes" id="UP000294576"/>
    </source>
</evidence>
<dbReference type="Proteomes" id="UP000294576">
    <property type="component" value="Unassembled WGS sequence"/>
</dbReference>
<evidence type="ECO:0000256" key="1">
    <source>
        <dbReference type="SAM" id="MobiDB-lite"/>
    </source>
</evidence>
<comment type="caution">
    <text evidence="2">The sequence shown here is derived from an EMBL/GenBank/DDBJ whole genome shotgun (WGS) entry which is preliminary data.</text>
</comment>
<name>A0A4R3PZW6_RHISU</name>
<proteinExistence type="predicted"/>
<protein>
    <submittedName>
        <fullName evidence="2">Uncharacterized protein</fullName>
    </submittedName>
</protein>
<evidence type="ECO:0000313" key="2">
    <source>
        <dbReference type="EMBL" id="TCU11791.1"/>
    </source>
</evidence>
<reference evidence="2 3" key="1">
    <citation type="submission" date="2019-03" db="EMBL/GenBank/DDBJ databases">
        <title>Genomic Encyclopedia of Type Strains, Phase IV (KMG-V): Genome sequencing to study the core and pangenomes of soil and plant-associated prokaryotes.</title>
        <authorList>
            <person name="Whitman W."/>
        </authorList>
    </citation>
    <scope>NUCLEOTIDE SEQUENCE [LARGE SCALE GENOMIC DNA]</scope>
    <source>
        <strain evidence="2 3">Hc14</strain>
    </source>
</reference>
<accession>A0A4R3PZW6</accession>
<dbReference type="AlphaFoldDB" id="A0A4R3PZW6"/>
<dbReference type="EMBL" id="SMBH01000017">
    <property type="protein sequence ID" value="TCU11791.1"/>
    <property type="molecule type" value="Genomic_DNA"/>
</dbReference>
<gene>
    <name evidence="2" type="ORF">EV132_117132</name>
</gene>
<feature type="region of interest" description="Disordered" evidence="1">
    <location>
        <begin position="35"/>
        <end position="62"/>
    </location>
</feature>